<keyword evidence="4" id="KW-1185">Reference proteome</keyword>
<protein>
    <recommendedName>
        <fullName evidence="5">Pilus assembly protein TadE</fullName>
    </recommendedName>
</protein>
<reference evidence="3 4" key="1">
    <citation type="submission" date="2020-08" db="EMBL/GenBank/DDBJ databases">
        <title>Genomic Encyclopedia of Type Strains, Phase III (KMG-III): the genomes of soil and plant-associated and newly described type strains.</title>
        <authorList>
            <person name="Whitman W."/>
        </authorList>
    </citation>
    <scope>NUCLEOTIDE SEQUENCE [LARGE SCALE GENOMIC DNA]</scope>
    <source>
        <strain evidence="3 4">CECT 8577</strain>
    </source>
</reference>
<dbReference type="Proteomes" id="UP000550714">
    <property type="component" value="Unassembled WGS sequence"/>
</dbReference>
<evidence type="ECO:0000256" key="2">
    <source>
        <dbReference type="SAM" id="Phobius"/>
    </source>
</evidence>
<dbReference type="AlphaFoldDB" id="A0A839RWN7"/>
<feature type="region of interest" description="Disordered" evidence="1">
    <location>
        <begin position="1"/>
        <end position="54"/>
    </location>
</feature>
<accession>A0A839RWN7</accession>
<evidence type="ECO:0000256" key="1">
    <source>
        <dbReference type="SAM" id="MobiDB-lite"/>
    </source>
</evidence>
<keyword evidence="2" id="KW-0472">Membrane</keyword>
<dbReference type="InterPro" id="IPR049790">
    <property type="entry name" value="Rv3655c/TadE"/>
</dbReference>
<evidence type="ECO:0000313" key="4">
    <source>
        <dbReference type="Proteomes" id="UP000550714"/>
    </source>
</evidence>
<name>A0A839RWN7_9PSEU</name>
<proteinExistence type="predicted"/>
<dbReference type="RefSeq" id="WP_246381343.1">
    <property type="nucleotide sequence ID" value="NZ_JACHWU010000001.1"/>
</dbReference>
<feature type="transmembrane region" description="Helical" evidence="2">
    <location>
        <begin position="63"/>
        <end position="84"/>
    </location>
</feature>
<dbReference type="NCBIfam" id="NF041390">
    <property type="entry name" value="TadE_Rv3655c"/>
    <property type="match status" value="1"/>
</dbReference>
<dbReference type="EMBL" id="JACHWU010000001">
    <property type="protein sequence ID" value="MBB3050161.1"/>
    <property type="molecule type" value="Genomic_DNA"/>
</dbReference>
<keyword evidence="2" id="KW-0812">Transmembrane</keyword>
<gene>
    <name evidence="3" type="ORF">FHS23_001156</name>
</gene>
<comment type="caution">
    <text evidence="3">The sequence shown here is derived from an EMBL/GenBank/DDBJ whole genome shotgun (WGS) entry which is preliminary data.</text>
</comment>
<sequence>MPGVMPQAEPCARDGTAGRAGPEKHGSGERGSGGHDGGGHDDAARLSGGRAENDRGSVTVEGAITVCSLVVALGLVLGVVTAALTQMRCADAAGEAARLLGRGDDARAREAVRRLAPDGATSTSQADGTGITVTVRSPLLDGVLPGIELSAEAYAVREPGTGEESANGESG</sequence>
<keyword evidence="2" id="KW-1133">Transmembrane helix</keyword>
<organism evidence="3 4">
    <name type="scientific">Prauserella isguenensis</name>
    <dbReference type="NCBI Taxonomy" id="1470180"/>
    <lineage>
        <taxon>Bacteria</taxon>
        <taxon>Bacillati</taxon>
        <taxon>Actinomycetota</taxon>
        <taxon>Actinomycetes</taxon>
        <taxon>Pseudonocardiales</taxon>
        <taxon>Pseudonocardiaceae</taxon>
        <taxon>Prauserella</taxon>
    </lineage>
</organism>
<evidence type="ECO:0000313" key="3">
    <source>
        <dbReference type="EMBL" id="MBB3050161.1"/>
    </source>
</evidence>
<evidence type="ECO:0008006" key="5">
    <source>
        <dbReference type="Google" id="ProtNLM"/>
    </source>
</evidence>